<sequence length="317" mass="34208">MSDEPPKRSTPAAPGRTTSMVPSRAGSSVITPSSSRASTPQQGGGRMMFRPVMPQRRRTPSAPPAAPPAAPPPREEKSAPRRPPQRAPRQMAEMTATGPFALGSSDRRPETSRASAMMHHSVPRPVAIEARGVDVPTASIDIEHVQDMDPMAPQSMLRAPPSLKREPTPVKMEAETPTADVNTAQALDLSESEDEGDDDAHASQFATSVQGGGTDGQLFLFQFPRTFPSFQHDQVVKVEEDATRPEGQIGRLDVYADGRVALRIGDIPFDVTSGSEASFLQQVVILDAEQQVAQCLGEVHSKLVVTPNLDDFMHHRT</sequence>
<dbReference type="GO" id="GO:0042797">
    <property type="term" value="P:tRNA transcription by RNA polymerase III"/>
    <property type="evidence" value="ECO:0007669"/>
    <property type="project" value="TreeGrafter"/>
</dbReference>
<evidence type="ECO:0000313" key="6">
    <source>
        <dbReference type="EMBL" id="AYO43926.1"/>
    </source>
</evidence>
<dbReference type="PANTHER" id="PTHR13408:SF0">
    <property type="entry name" value="DNA-DIRECTED RNA POLYMERASE III SUBUNIT RPC4"/>
    <property type="match status" value="1"/>
</dbReference>
<evidence type="ECO:0000313" key="7">
    <source>
        <dbReference type="Proteomes" id="UP000269793"/>
    </source>
</evidence>
<dbReference type="GO" id="GO:0005666">
    <property type="term" value="C:RNA polymerase III complex"/>
    <property type="evidence" value="ECO:0007669"/>
    <property type="project" value="InterPro"/>
</dbReference>
<feature type="region of interest" description="Disordered" evidence="5">
    <location>
        <begin position="1"/>
        <end position="119"/>
    </location>
</feature>
<keyword evidence="2 6" id="KW-0240">DNA-directed RNA polymerase</keyword>
<feature type="compositionally biased region" description="Polar residues" evidence="5">
    <location>
        <begin position="16"/>
        <end position="41"/>
    </location>
</feature>
<evidence type="ECO:0000256" key="2">
    <source>
        <dbReference type="ARBA" id="ARBA00022478"/>
    </source>
</evidence>
<accession>A0A3G2S7U1</accession>
<protein>
    <submittedName>
        <fullName evidence="6">DNA-directed RNA polymerase III subunit RPC4</fullName>
    </submittedName>
</protein>
<name>A0A3G2S7U1_MALR7</name>
<dbReference type="Pfam" id="PF05132">
    <property type="entry name" value="RNA_pol_Rpc4"/>
    <property type="match status" value="1"/>
</dbReference>
<evidence type="ECO:0000256" key="5">
    <source>
        <dbReference type="SAM" id="MobiDB-lite"/>
    </source>
</evidence>
<organism evidence="6 7">
    <name type="scientific">Malassezia restricta (strain ATCC 96810 / NBRC 103918 / CBS 7877)</name>
    <name type="common">Seborrheic dermatitis infection agent</name>
    <dbReference type="NCBI Taxonomy" id="425264"/>
    <lineage>
        <taxon>Eukaryota</taxon>
        <taxon>Fungi</taxon>
        <taxon>Dikarya</taxon>
        <taxon>Basidiomycota</taxon>
        <taxon>Ustilaginomycotina</taxon>
        <taxon>Malasseziomycetes</taxon>
        <taxon>Malasseziales</taxon>
        <taxon>Malasseziaceae</taxon>
        <taxon>Malassezia</taxon>
    </lineage>
</organism>
<dbReference type="InterPro" id="IPR007811">
    <property type="entry name" value="RPC4"/>
</dbReference>
<dbReference type="Proteomes" id="UP000269793">
    <property type="component" value="Chromosome V"/>
</dbReference>
<dbReference type="PANTHER" id="PTHR13408">
    <property type="entry name" value="DNA-DIRECTED RNA POLYMERASE III"/>
    <property type="match status" value="1"/>
</dbReference>
<dbReference type="STRING" id="425264.A0A3G2S7U1"/>
<proteinExistence type="predicted"/>
<evidence type="ECO:0000256" key="4">
    <source>
        <dbReference type="ARBA" id="ARBA00023242"/>
    </source>
</evidence>
<evidence type="ECO:0000256" key="1">
    <source>
        <dbReference type="ARBA" id="ARBA00004123"/>
    </source>
</evidence>
<reference evidence="6 7" key="1">
    <citation type="submission" date="2018-10" db="EMBL/GenBank/DDBJ databases">
        <title>Complete genome sequence of Malassezia restricta CBS 7877.</title>
        <authorList>
            <person name="Morand S.C."/>
            <person name="Bertignac M."/>
            <person name="Iltis A."/>
            <person name="Kolder I."/>
            <person name="Pirovano W."/>
            <person name="Jourdain R."/>
            <person name="Clavaud C."/>
        </authorList>
    </citation>
    <scope>NUCLEOTIDE SEQUENCE [LARGE SCALE GENOMIC DNA]</scope>
    <source>
        <strain evidence="6 7">CBS 7877</strain>
    </source>
</reference>
<keyword evidence="3" id="KW-0804">Transcription</keyword>
<dbReference type="AlphaFoldDB" id="A0A3G2S7U1"/>
<dbReference type="OrthoDB" id="5836119at2759"/>
<dbReference type="VEuPathDB" id="FungiDB:DNF11_2976"/>
<evidence type="ECO:0000256" key="3">
    <source>
        <dbReference type="ARBA" id="ARBA00023163"/>
    </source>
</evidence>
<dbReference type="GO" id="GO:0003677">
    <property type="term" value="F:DNA binding"/>
    <property type="evidence" value="ECO:0007669"/>
    <property type="project" value="InterPro"/>
</dbReference>
<dbReference type="EMBL" id="CP033152">
    <property type="protein sequence ID" value="AYO43926.1"/>
    <property type="molecule type" value="Genomic_DNA"/>
</dbReference>
<keyword evidence="7" id="KW-1185">Reference proteome</keyword>
<feature type="compositionally biased region" description="Pro residues" evidence="5">
    <location>
        <begin position="61"/>
        <end position="72"/>
    </location>
</feature>
<comment type="subcellular location">
    <subcellularLocation>
        <location evidence="1">Nucleus</location>
    </subcellularLocation>
</comment>
<gene>
    <name evidence="6" type="primary">POLR3D</name>
    <name evidence="6" type="ORF">DNF11_2976</name>
</gene>
<keyword evidence="4" id="KW-0539">Nucleus</keyword>